<dbReference type="Pfam" id="PF10366">
    <property type="entry name" value="Vps39_1"/>
    <property type="match status" value="1"/>
</dbReference>
<evidence type="ECO:0000313" key="7">
    <source>
        <dbReference type="Proteomes" id="UP001211907"/>
    </source>
</evidence>
<reference evidence="6" key="1">
    <citation type="submission" date="2020-05" db="EMBL/GenBank/DDBJ databases">
        <title>Phylogenomic resolution of chytrid fungi.</title>
        <authorList>
            <person name="Stajich J.E."/>
            <person name="Amses K."/>
            <person name="Simmons R."/>
            <person name="Seto K."/>
            <person name="Myers J."/>
            <person name="Bonds A."/>
            <person name="Quandt C.A."/>
            <person name="Barry K."/>
            <person name="Liu P."/>
            <person name="Grigoriev I."/>
            <person name="Longcore J.E."/>
            <person name="James T.Y."/>
        </authorList>
    </citation>
    <scope>NUCLEOTIDE SEQUENCE</scope>
    <source>
        <strain evidence="6">JEL0513</strain>
    </source>
</reference>
<dbReference type="Pfam" id="PF00780">
    <property type="entry name" value="CNH"/>
    <property type="match status" value="1"/>
</dbReference>
<gene>
    <name evidence="6" type="primary">VPS39</name>
    <name evidence="6" type="ORF">HK100_000890</name>
</gene>
<dbReference type="PANTHER" id="PTHR12894">
    <property type="entry name" value="CNH DOMAIN CONTAINING"/>
    <property type="match status" value="1"/>
</dbReference>
<dbReference type="InterPro" id="IPR019452">
    <property type="entry name" value="VPS39/TGF_beta_rcpt-assoc_1"/>
</dbReference>
<dbReference type="Proteomes" id="UP001211907">
    <property type="component" value="Unassembled WGS sequence"/>
</dbReference>
<dbReference type="AlphaFoldDB" id="A0AAD5SXW6"/>
<evidence type="ECO:0000313" key="6">
    <source>
        <dbReference type="EMBL" id="KAJ3117126.1"/>
    </source>
</evidence>
<proteinExistence type="inferred from homology"/>
<keyword evidence="7" id="KW-1185">Reference proteome</keyword>
<dbReference type="GO" id="GO:0000329">
    <property type="term" value="C:fungal-type vacuole membrane"/>
    <property type="evidence" value="ECO:0007669"/>
    <property type="project" value="TreeGrafter"/>
</dbReference>
<keyword evidence="2" id="KW-0472">Membrane</keyword>
<dbReference type="GO" id="GO:0006914">
    <property type="term" value="P:autophagy"/>
    <property type="evidence" value="ECO:0007669"/>
    <property type="project" value="TreeGrafter"/>
</dbReference>
<name>A0AAD5SXW6_9FUNG</name>
<accession>A0AAD5SXW6</accession>
<dbReference type="InterPro" id="IPR001180">
    <property type="entry name" value="CNH_dom"/>
</dbReference>
<organism evidence="6 7">
    <name type="scientific">Physocladia obscura</name>
    <dbReference type="NCBI Taxonomy" id="109957"/>
    <lineage>
        <taxon>Eukaryota</taxon>
        <taxon>Fungi</taxon>
        <taxon>Fungi incertae sedis</taxon>
        <taxon>Chytridiomycota</taxon>
        <taxon>Chytridiomycota incertae sedis</taxon>
        <taxon>Chytridiomycetes</taxon>
        <taxon>Chytridiales</taxon>
        <taxon>Chytriomycetaceae</taxon>
        <taxon>Physocladia</taxon>
    </lineage>
</organism>
<comment type="caution">
    <text evidence="6">The sequence shown here is derived from an EMBL/GenBank/DDBJ whole genome shotgun (WGS) entry which is preliminary data.</text>
</comment>
<evidence type="ECO:0000256" key="2">
    <source>
        <dbReference type="ARBA" id="ARBA00023136"/>
    </source>
</evidence>
<dbReference type="PROSITE" id="PS50236">
    <property type="entry name" value="CHCR"/>
    <property type="match status" value="1"/>
</dbReference>
<evidence type="ECO:0000256" key="3">
    <source>
        <dbReference type="ARBA" id="ARBA00038201"/>
    </source>
</evidence>
<comment type="similarity">
    <text evidence="3">Belongs to the VAM6/VPS39 family.</text>
</comment>
<sequence>MDVVLVQCLVEGLPMDISAFDSYADRLVVSTAACSLLVYSIAEEPSFSITLAQTKKGFSKSPAKQLVAVPEANLLLALDEQVSSYDLSTLTQLDSFPSTKGATLIALHPPSSVLISAEHKEKSELSDGFQRFASFDTETIMYNNSLSGKNGLSTPAVTADLIHSVLSRLLAVVIKKRLLIFKTDSSGSIQFSKELALPDRPHIMQWLSATKIAYAHPKRGYFTVSTETNEIIELHKFNTSLFSKISSYAHVRLGIVELPNDRLLLTNGDSGVFVNTDGSPLVERDLEWSGAPSFTTFSTPYVVGLIGNSIEIRSLTTGGIVQNIEFPAAENMGVGGDSLIYTHVTEMIKQIEFLIASNQFNDAQRLIEELEFSSEDEKAKLRASPIDIVNLFPQFSLLEGQNSEIPVTDKVALNGLKDYLIQQRQILSRLRRLHQQRLTPAHHHLPPGTAAAATAASLQNTTAAVASSIFSGSDQGVPDAAPTSAAILSNAEDTVFLSSVVDTTLLKVYLAVNERLVGSLVRVENYCDVEEVEAALKARKKYNELIDFYNGKGLHRKALELLTLMKSVQDMIKYFQKLDINLHVDLFIEFSGPIFERVVDDGMKVFMERYEEGHEFEARYAEHLVGELKSDRPEFHDRLILLYLQYLVEYMSSLDDPPSKTTGGRLFESEERLALSDDREVHFLLMRRKLVEFLQTSQFYRPSRVFPLFPEEGLHEERILLLAKLGRHTESLKIIVETLQNHSLAQRYCEIYHSDSVNASSSNTDNLFITLLSLFLAANSREKLSMDEIITYMVKYGAFIDGPRALYMLPRSTNLQGLTEFFAKTLQRVHQISHAAVLGANTARLEHIQVQQHLIKLQSQFVDVRDDETVCARCGKKIGNSVFATWSSFSLAAAARRDVVHIFCLG</sequence>
<protein>
    <submittedName>
        <fullName evidence="6">Vam6/Vps39-like protein</fullName>
    </submittedName>
</protein>
<dbReference type="PROSITE" id="PS50219">
    <property type="entry name" value="CNH"/>
    <property type="match status" value="1"/>
</dbReference>
<dbReference type="GO" id="GO:0006886">
    <property type="term" value="P:intracellular protein transport"/>
    <property type="evidence" value="ECO:0007669"/>
    <property type="project" value="UniProtKB-UniRule"/>
</dbReference>
<dbReference type="GO" id="GO:0012505">
    <property type="term" value="C:endomembrane system"/>
    <property type="evidence" value="ECO:0007669"/>
    <property type="project" value="UniProtKB-SubCell"/>
</dbReference>
<comment type="subcellular location">
    <subcellularLocation>
        <location evidence="1">Endomembrane system</location>
        <topology evidence="1">Peripheral membrane protein</topology>
    </subcellularLocation>
</comment>
<dbReference type="GO" id="GO:0034058">
    <property type="term" value="P:endosomal vesicle fusion"/>
    <property type="evidence" value="ECO:0007669"/>
    <property type="project" value="TreeGrafter"/>
</dbReference>
<dbReference type="InterPro" id="IPR000547">
    <property type="entry name" value="Clathrin_H-chain/VPS_repeat"/>
</dbReference>
<evidence type="ECO:0000256" key="4">
    <source>
        <dbReference type="PROSITE-ProRule" id="PRU01006"/>
    </source>
</evidence>
<feature type="domain" description="CNH" evidence="5">
    <location>
        <begin position="14"/>
        <end position="339"/>
    </location>
</feature>
<dbReference type="PANTHER" id="PTHR12894:SF49">
    <property type="entry name" value="VAM6_VPS39-LIKE PROTEIN"/>
    <property type="match status" value="1"/>
</dbReference>
<evidence type="ECO:0000256" key="1">
    <source>
        <dbReference type="ARBA" id="ARBA00004184"/>
    </source>
</evidence>
<evidence type="ECO:0000259" key="5">
    <source>
        <dbReference type="PROSITE" id="PS50219"/>
    </source>
</evidence>
<feature type="repeat" description="CHCR" evidence="4">
    <location>
        <begin position="571"/>
        <end position="784"/>
    </location>
</feature>
<dbReference type="InterPro" id="IPR032914">
    <property type="entry name" value="Vam6/VPS39/TRAP1"/>
</dbReference>
<dbReference type="EMBL" id="JADGJH010001183">
    <property type="protein sequence ID" value="KAJ3117126.1"/>
    <property type="molecule type" value="Genomic_DNA"/>
</dbReference>